<evidence type="ECO:0000313" key="1">
    <source>
        <dbReference type="EMBL" id="GAG94151.1"/>
    </source>
</evidence>
<name>X1DCJ6_9ZZZZ</name>
<reference evidence="1" key="1">
    <citation type="journal article" date="2014" name="Front. Microbiol.">
        <title>High frequency of phylogenetically diverse reductive dehalogenase-homologous genes in deep subseafloor sedimentary metagenomes.</title>
        <authorList>
            <person name="Kawai M."/>
            <person name="Futagami T."/>
            <person name="Toyoda A."/>
            <person name="Takaki Y."/>
            <person name="Nishi S."/>
            <person name="Hori S."/>
            <person name="Arai W."/>
            <person name="Tsubouchi T."/>
            <person name="Morono Y."/>
            <person name="Uchiyama I."/>
            <person name="Ito T."/>
            <person name="Fujiyama A."/>
            <person name="Inagaki F."/>
            <person name="Takami H."/>
        </authorList>
    </citation>
    <scope>NUCLEOTIDE SEQUENCE</scope>
    <source>
        <strain evidence="1">Expedition CK06-06</strain>
    </source>
</reference>
<feature type="non-terminal residue" evidence="1">
    <location>
        <position position="1"/>
    </location>
</feature>
<gene>
    <name evidence="1" type="ORF">S01H4_50778</name>
</gene>
<protein>
    <recommendedName>
        <fullName evidence="2">CoA protein activase</fullName>
    </recommendedName>
</protein>
<proteinExistence type="predicted"/>
<evidence type="ECO:0008006" key="2">
    <source>
        <dbReference type="Google" id="ProtNLM"/>
    </source>
</evidence>
<dbReference type="AlphaFoldDB" id="X1DCJ6"/>
<dbReference type="EMBL" id="BART01028858">
    <property type="protein sequence ID" value="GAG94151.1"/>
    <property type="molecule type" value="Genomic_DNA"/>
</dbReference>
<organism evidence="1">
    <name type="scientific">marine sediment metagenome</name>
    <dbReference type="NCBI Taxonomy" id="412755"/>
    <lineage>
        <taxon>unclassified sequences</taxon>
        <taxon>metagenomes</taxon>
        <taxon>ecological metagenomes</taxon>
    </lineage>
</organism>
<comment type="caution">
    <text evidence="1">The sequence shown here is derived from an EMBL/GenBank/DDBJ whole genome shotgun (WGS) entry which is preliminary data.</text>
</comment>
<accession>X1DCJ6</accession>
<sequence>HHLGLDKLMRRSKRRAIQAARPYLKYPIGAECNATVGYAVLYAKEGYDGFVHLMPFTCMPEFVAGGVLEK</sequence>